<dbReference type="CDD" id="cd00093">
    <property type="entry name" value="HTH_XRE"/>
    <property type="match status" value="1"/>
</dbReference>
<evidence type="ECO:0000256" key="3">
    <source>
        <dbReference type="ARBA" id="ARBA00023163"/>
    </source>
</evidence>
<name>A0A1X3H9F6_9BRAD</name>
<protein>
    <recommendedName>
        <fullName evidence="4">HTH cro/C1-type domain-containing protein</fullName>
    </recommendedName>
</protein>
<feature type="domain" description="HTH cro/C1-type" evidence="4">
    <location>
        <begin position="94"/>
        <end position="128"/>
    </location>
</feature>
<dbReference type="Proteomes" id="UP000193553">
    <property type="component" value="Unassembled WGS sequence"/>
</dbReference>
<dbReference type="PROSITE" id="PS50943">
    <property type="entry name" value="HTH_CROC1"/>
    <property type="match status" value="1"/>
</dbReference>
<dbReference type="InterPro" id="IPR052359">
    <property type="entry name" value="HTH-type_reg/antitoxin"/>
</dbReference>
<evidence type="ECO:0000313" key="6">
    <source>
        <dbReference type="Proteomes" id="UP000193553"/>
    </source>
</evidence>
<dbReference type="EMBL" id="NAFI01000166">
    <property type="protein sequence ID" value="OSJ12435.1"/>
    <property type="molecule type" value="Genomic_DNA"/>
</dbReference>
<keyword evidence="3" id="KW-0804">Transcription</keyword>
<evidence type="ECO:0000259" key="4">
    <source>
        <dbReference type="PROSITE" id="PS50943"/>
    </source>
</evidence>
<evidence type="ECO:0000256" key="2">
    <source>
        <dbReference type="ARBA" id="ARBA00023125"/>
    </source>
</evidence>
<organism evidence="5 6">
    <name type="scientific">Bradyrhizobium canariense</name>
    <dbReference type="NCBI Taxonomy" id="255045"/>
    <lineage>
        <taxon>Bacteria</taxon>
        <taxon>Pseudomonadati</taxon>
        <taxon>Pseudomonadota</taxon>
        <taxon>Alphaproteobacteria</taxon>
        <taxon>Hyphomicrobiales</taxon>
        <taxon>Nitrobacteraceae</taxon>
        <taxon>Bradyrhizobium</taxon>
    </lineage>
</organism>
<evidence type="ECO:0000313" key="5">
    <source>
        <dbReference type="EMBL" id="OSJ12435.1"/>
    </source>
</evidence>
<dbReference type="InterPro" id="IPR010982">
    <property type="entry name" value="Lambda_DNA-bd_dom_sf"/>
</dbReference>
<accession>A0A1X3H9F6</accession>
<dbReference type="InterPro" id="IPR001387">
    <property type="entry name" value="Cro/C1-type_HTH"/>
</dbReference>
<evidence type="ECO:0000256" key="1">
    <source>
        <dbReference type="ARBA" id="ARBA00023015"/>
    </source>
</evidence>
<dbReference type="AlphaFoldDB" id="A0A1X3H9F6"/>
<dbReference type="SUPFAM" id="SSF47413">
    <property type="entry name" value="lambda repressor-like DNA-binding domains"/>
    <property type="match status" value="1"/>
</dbReference>
<gene>
    <name evidence="5" type="ORF">BSZ18_12980</name>
</gene>
<proteinExistence type="predicted"/>
<reference evidence="5 6" key="1">
    <citation type="submission" date="2017-03" db="EMBL/GenBank/DDBJ databases">
        <title>Whole genome sequences of fourteen strains of Bradyrhizobium canariense and one strain of Bradyrhizobium japonicum isolated from Lupinus (Papilionoideae: Genisteae) species in Algeria.</title>
        <authorList>
            <person name="Crovadore J."/>
            <person name="Chekireb D."/>
            <person name="Brachmann A."/>
            <person name="Chablais R."/>
            <person name="Cochard B."/>
            <person name="Lefort F."/>
        </authorList>
    </citation>
    <scope>NUCLEOTIDE SEQUENCE [LARGE SCALE GENOMIC DNA]</scope>
    <source>
        <strain evidence="5 6">UBMA195</strain>
    </source>
</reference>
<dbReference type="RefSeq" id="WP_085359707.1">
    <property type="nucleotide sequence ID" value="NZ_NAFD01000183.1"/>
</dbReference>
<dbReference type="PANTHER" id="PTHR36511">
    <property type="entry name" value="MERR FAMILY BACTERIAL REGULATORY PROTEIN"/>
    <property type="match status" value="1"/>
</dbReference>
<sequence>MRELRRDNCSASTANECSCRRRRTRWPLEVFSTTQQHILRNQTANLRNDRHSTEAAAMTQANYSTEPNTPAGIVREVLDVAAIRHKFRQGHHTMTQQAFADGLGIPVRTLRNWEQGKRKPTGPALVLLRMVERDPQVLEKIRA</sequence>
<dbReference type="Gene3D" id="1.10.260.40">
    <property type="entry name" value="lambda repressor-like DNA-binding domains"/>
    <property type="match status" value="1"/>
</dbReference>
<dbReference type="PANTHER" id="PTHR36511:SF4">
    <property type="entry name" value="ANTITOXIN MQSA"/>
    <property type="match status" value="1"/>
</dbReference>
<keyword evidence="1" id="KW-0805">Transcription regulation</keyword>
<dbReference type="Pfam" id="PF01381">
    <property type="entry name" value="HTH_3"/>
    <property type="match status" value="1"/>
</dbReference>
<comment type="caution">
    <text evidence="5">The sequence shown here is derived from an EMBL/GenBank/DDBJ whole genome shotgun (WGS) entry which is preliminary data.</text>
</comment>
<keyword evidence="2" id="KW-0238">DNA-binding</keyword>
<dbReference type="GO" id="GO:0003677">
    <property type="term" value="F:DNA binding"/>
    <property type="evidence" value="ECO:0007669"/>
    <property type="project" value="UniProtKB-KW"/>
</dbReference>